<dbReference type="AlphaFoldDB" id="A0A059J299"/>
<dbReference type="HOGENOM" id="CLU_1705517_0_0_1"/>
<keyword evidence="3" id="KW-1185">Reference proteome</keyword>
<name>A0A059J299_TRIIM</name>
<reference evidence="2 3" key="1">
    <citation type="submission" date="2014-02" db="EMBL/GenBank/DDBJ databases">
        <title>The Genome Sequence of Trichophyton interdigitale MR816.</title>
        <authorList>
            <consortium name="The Broad Institute Genomics Platform"/>
            <person name="Cuomo C.A."/>
            <person name="White T.C."/>
            <person name="Graser Y."/>
            <person name="Martinez-Rossi N."/>
            <person name="Heitman J."/>
            <person name="Young S.K."/>
            <person name="Zeng Q."/>
            <person name="Gargeya S."/>
            <person name="Abouelleil A."/>
            <person name="Alvarado L."/>
            <person name="Chapman S.B."/>
            <person name="Gainer-Dewar J."/>
            <person name="Goldberg J."/>
            <person name="Griggs A."/>
            <person name="Gujja S."/>
            <person name="Hansen M."/>
            <person name="Howarth C."/>
            <person name="Imamovic A."/>
            <person name="Larimer J."/>
            <person name="Martinez D."/>
            <person name="Murphy C."/>
            <person name="Pearson M.D."/>
            <person name="Persinoti G."/>
            <person name="Poon T."/>
            <person name="Priest M."/>
            <person name="Roberts A.D."/>
            <person name="Saif S."/>
            <person name="Shea T.D."/>
            <person name="Sykes S.N."/>
            <person name="Wortman J."/>
            <person name="Nusbaum C."/>
            <person name="Birren B."/>
        </authorList>
    </citation>
    <scope>NUCLEOTIDE SEQUENCE [LARGE SCALE GENOMIC DNA]</scope>
    <source>
        <strain evidence="2 3">MR816</strain>
    </source>
</reference>
<dbReference type="Proteomes" id="UP000024533">
    <property type="component" value="Unassembled WGS sequence"/>
</dbReference>
<sequence length="154" mass="16106">MTALNDLLQAPPQAGDAMETANHSGKPMRKNKPSQQEEEMRETPPQALKCQTPHLIPGIRACSSTEHLLLGLASKVSGSESPDAVLVGLPEAPGGPTSLVRPPLAGEFRLDWTAPASPAAGSLRHPKEIIQEEPVGPGGNPSPSRGGRKACQES</sequence>
<gene>
    <name evidence="2" type="ORF">H109_06061</name>
</gene>
<feature type="region of interest" description="Disordered" evidence="1">
    <location>
        <begin position="116"/>
        <end position="154"/>
    </location>
</feature>
<comment type="caution">
    <text evidence="2">The sequence shown here is derived from an EMBL/GenBank/DDBJ whole genome shotgun (WGS) entry which is preliminary data.</text>
</comment>
<evidence type="ECO:0000313" key="3">
    <source>
        <dbReference type="Proteomes" id="UP000024533"/>
    </source>
</evidence>
<protein>
    <submittedName>
        <fullName evidence="2">Uncharacterized protein</fullName>
    </submittedName>
</protein>
<evidence type="ECO:0000313" key="2">
    <source>
        <dbReference type="EMBL" id="KDB22016.1"/>
    </source>
</evidence>
<accession>A0A059J299</accession>
<evidence type="ECO:0000256" key="1">
    <source>
        <dbReference type="SAM" id="MobiDB-lite"/>
    </source>
</evidence>
<dbReference type="EMBL" id="AOKY01000384">
    <property type="protein sequence ID" value="KDB22016.1"/>
    <property type="molecule type" value="Genomic_DNA"/>
</dbReference>
<proteinExistence type="predicted"/>
<feature type="region of interest" description="Disordered" evidence="1">
    <location>
        <begin position="1"/>
        <end position="49"/>
    </location>
</feature>
<organism evidence="2 3">
    <name type="scientific">Trichophyton interdigitale (strain MR816)</name>
    <dbReference type="NCBI Taxonomy" id="1215338"/>
    <lineage>
        <taxon>Eukaryota</taxon>
        <taxon>Fungi</taxon>
        <taxon>Dikarya</taxon>
        <taxon>Ascomycota</taxon>
        <taxon>Pezizomycotina</taxon>
        <taxon>Eurotiomycetes</taxon>
        <taxon>Eurotiomycetidae</taxon>
        <taxon>Onygenales</taxon>
        <taxon>Arthrodermataceae</taxon>
        <taxon>Trichophyton</taxon>
    </lineage>
</organism>